<evidence type="ECO:0000256" key="3">
    <source>
        <dbReference type="ARBA" id="ARBA00006910"/>
    </source>
</evidence>
<dbReference type="Gene3D" id="3.10.20.620">
    <property type="match status" value="1"/>
</dbReference>
<keyword evidence="8 10" id="KW-0072">Autophagy</keyword>
<evidence type="ECO:0000256" key="2">
    <source>
        <dbReference type="ARBA" id="ARBA00004623"/>
    </source>
</evidence>
<dbReference type="AlphaFoldDB" id="A0A087UUR6"/>
<dbReference type="Pfam" id="PF20638">
    <property type="entry name" value="ATG5_UblA"/>
    <property type="match status" value="1"/>
</dbReference>
<keyword evidence="5" id="KW-0963">Cytoplasm</keyword>
<feature type="domain" description="Autophagy protein ATG5 UblB" evidence="11">
    <location>
        <begin position="147"/>
        <end position="228"/>
    </location>
</feature>
<proteinExistence type="inferred from homology"/>
<dbReference type="InterPro" id="IPR048318">
    <property type="entry name" value="ATG5_UblB"/>
</dbReference>
<dbReference type="Proteomes" id="UP000054359">
    <property type="component" value="Unassembled WGS sequence"/>
</dbReference>
<protein>
    <recommendedName>
        <fullName evidence="4 10">Autophagy protein 5</fullName>
    </recommendedName>
</protein>
<comment type="function">
    <text evidence="10">Involved in autophagic vesicle formation.</text>
</comment>
<keyword evidence="15" id="KW-1185">Reference proteome</keyword>
<evidence type="ECO:0000259" key="13">
    <source>
        <dbReference type="Pfam" id="PF20638"/>
    </source>
</evidence>
<evidence type="ECO:0000259" key="12">
    <source>
        <dbReference type="Pfam" id="PF20637"/>
    </source>
</evidence>
<evidence type="ECO:0000256" key="8">
    <source>
        <dbReference type="ARBA" id="ARBA00023006"/>
    </source>
</evidence>
<evidence type="ECO:0000256" key="9">
    <source>
        <dbReference type="ARBA" id="ARBA00023136"/>
    </source>
</evidence>
<dbReference type="OrthoDB" id="272162at2759"/>
<dbReference type="GO" id="GO:0007033">
    <property type="term" value="P:vacuole organization"/>
    <property type="evidence" value="ECO:0007669"/>
    <property type="project" value="UniProtKB-ARBA"/>
</dbReference>
<dbReference type="Pfam" id="PF04106">
    <property type="entry name" value="ATG5_UblB"/>
    <property type="match status" value="1"/>
</dbReference>
<keyword evidence="7 10" id="KW-0832">Ubl conjugation</keyword>
<gene>
    <name evidence="14" type="ORF">X975_11138</name>
</gene>
<dbReference type="InterPro" id="IPR042526">
    <property type="entry name" value="Atg5_HR"/>
</dbReference>
<dbReference type="PANTHER" id="PTHR13040:SF2">
    <property type="entry name" value="AUTOPHAGY PROTEIN 5"/>
    <property type="match status" value="1"/>
</dbReference>
<keyword evidence="9 10" id="KW-0472">Membrane</keyword>
<keyword evidence="6 10" id="KW-1017">Isopeptide bond</keyword>
<dbReference type="GO" id="GO:0034274">
    <property type="term" value="C:Atg12-Atg5-Atg16 complex"/>
    <property type="evidence" value="ECO:0007669"/>
    <property type="project" value="TreeGrafter"/>
</dbReference>
<dbReference type="InterPro" id="IPR048939">
    <property type="entry name" value="ATG5_UblA"/>
</dbReference>
<dbReference type="EMBL" id="KK121735">
    <property type="protein sequence ID" value="KFM81105.1"/>
    <property type="molecule type" value="Genomic_DNA"/>
</dbReference>
<dbReference type="PANTHER" id="PTHR13040">
    <property type="entry name" value="AUTOPHAGY PROTEIN 5"/>
    <property type="match status" value="1"/>
</dbReference>
<evidence type="ECO:0000256" key="6">
    <source>
        <dbReference type="ARBA" id="ARBA00022499"/>
    </source>
</evidence>
<dbReference type="STRING" id="407821.A0A087UUR6"/>
<dbReference type="FunFam" id="3.10.20.90:FF:000100">
    <property type="entry name" value="Autophagy related 5"/>
    <property type="match status" value="1"/>
</dbReference>
<dbReference type="FunFam" id="1.10.246.190:FF:000001">
    <property type="entry name" value="Autophagy related 5"/>
    <property type="match status" value="1"/>
</dbReference>
<evidence type="ECO:0000313" key="14">
    <source>
        <dbReference type="EMBL" id="KFM81105.1"/>
    </source>
</evidence>
<accession>A0A087UUR6</accession>
<feature type="domain" description="Autophagy protein ATG5 alpha-helical bundle region" evidence="12">
    <location>
        <begin position="84"/>
        <end position="138"/>
    </location>
</feature>
<evidence type="ECO:0000256" key="5">
    <source>
        <dbReference type="ARBA" id="ARBA00022490"/>
    </source>
</evidence>
<dbReference type="Pfam" id="PF20637">
    <property type="entry name" value="ATG5_HBR"/>
    <property type="match status" value="1"/>
</dbReference>
<feature type="non-terminal residue" evidence="14">
    <location>
        <position position="232"/>
    </location>
</feature>
<dbReference type="GO" id="GO:0006995">
    <property type="term" value="P:cellular response to nitrogen starvation"/>
    <property type="evidence" value="ECO:0007669"/>
    <property type="project" value="TreeGrafter"/>
</dbReference>
<dbReference type="GO" id="GO:0061908">
    <property type="term" value="C:phagophore"/>
    <property type="evidence" value="ECO:0007669"/>
    <property type="project" value="TreeGrafter"/>
</dbReference>
<name>A0A087UUR6_STEMI</name>
<reference evidence="14 15" key="1">
    <citation type="submission" date="2013-11" db="EMBL/GenBank/DDBJ databases">
        <title>Genome sequencing of Stegodyphus mimosarum.</title>
        <authorList>
            <person name="Bechsgaard J."/>
        </authorList>
    </citation>
    <scope>NUCLEOTIDE SEQUENCE [LARGE SCALE GENOMIC DNA]</scope>
</reference>
<dbReference type="Gene3D" id="3.10.20.90">
    <property type="entry name" value="Phosphatidylinositol 3-kinase Catalytic Subunit, Chain A, domain 1"/>
    <property type="match status" value="1"/>
</dbReference>
<dbReference type="GO" id="GO:0019776">
    <property type="term" value="F:Atg8-family ligase activity"/>
    <property type="evidence" value="ECO:0007669"/>
    <property type="project" value="TreeGrafter"/>
</dbReference>
<dbReference type="GO" id="GO:0000422">
    <property type="term" value="P:autophagy of mitochondrion"/>
    <property type="evidence" value="ECO:0007669"/>
    <property type="project" value="TreeGrafter"/>
</dbReference>
<dbReference type="InterPro" id="IPR048940">
    <property type="entry name" value="ATG5_HBR"/>
</dbReference>
<dbReference type="InterPro" id="IPR042527">
    <property type="entry name" value="Atg5_UblA_dom_sf"/>
</dbReference>
<dbReference type="GO" id="GO:0034045">
    <property type="term" value="C:phagophore assembly site membrane"/>
    <property type="evidence" value="ECO:0007669"/>
    <property type="project" value="UniProtKB-SubCell"/>
</dbReference>
<evidence type="ECO:0000256" key="1">
    <source>
        <dbReference type="ARBA" id="ARBA00004496"/>
    </source>
</evidence>
<evidence type="ECO:0000259" key="11">
    <source>
        <dbReference type="Pfam" id="PF04106"/>
    </source>
</evidence>
<evidence type="ECO:0000256" key="7">
    <source>
        <dbReference type="ARBA" id="ARBA00022843"/>
    </source>
</evidence>
<dbReference type="InterPro" id="IPR007239">
    <property type="entry name" value="Atg5"/>
</dbReference>
<organism evidence="14 15">
    <name type="scientific">Stegodyphus mimosarum</name>
    <name type="common">African social velvet spider</name>
    <dbReference type="NCBI Taxonomy" id="407821"/>
    <lineage>
        <taxon>Eukaryota</taxon>
        <taxon>Metazoa</taxon>
        <taxon>Ecdysozoa</taxon>
        <taxon>Arthropoda</taxon>
        <taxon>Chelicerata</taxon>
        <taxon>Arachnida</taxon>
        <taxon>Araneae</taxon>
        <taxon>Araneomorphae</taxon>
        <taxon>Entelegynae</taxon>
        <taxon>Eresoidea</taxon>
        <taxon>Eresidae</taxon>
        <taxon>Stegodyphus</taxon>
    </lineage>
</organism>
<dbReference type="Gene3D" id="1.10.246.190">
    <property type="entry name" value="Autophagy protein Apg5, helix rich domain"/>
    <property type="match status" value="1"/>
</dbReference>
<evidence type="ECO:0000256" key="4">
    <source>
        <dbReference type="ARBA" id="ARBA00015616"/>
    </source>
</evidence>
<dbReference type="OMA" id="SASMHTR"/>
<comment type="subcellular location">
    <subcellularLocation>
        <location evidence="1">Cytoplasm</location>
    </subcellularLocation>
    <subcellularLocation>
        <location evidence="2 10">Preautophagosomal structure membrane</location>
        <topology evidence="2 10">Peripheral membrane protein</topology>
    </subcellularLocation>
</comment>
<sequence length="232" mass="27058">MVPRLTYFPLVTDKVQKHFSNHVKDESVGAEMWLDYDSQPLKWHYPVGLLFDFYGADAQLPWNITVHFEDFPESELIHCPNKLAVQSHFMATVKEASALKHRTQLVQSMVPKDHKELWQGLEKDKFDQFWAVNKRLMENPGDQYFKYIPFRLYQPGVSLIQTLIKPVHESGELMTLRDLLKTIVSNIIDEIGTKYKLITHGISPPLDMHLQWMSEHLSYADNFLHIVLLPAD</sequence>
<comment type="subunit">
    <text evidence="10">Conjugated with ATG12.</text>
</comment>
<evidence type="ECO:0000313" key="15">
    <source>
        <dbReference type="Proteomes" id="UP000054359"/>
    </source>
</evidence>
<comment type="similarity">
    <text evidence="3 10">Belongs to the ATG5 family.</text>
</comment>
<feature type="domain" description="Autophagy protein ATG5 UblA" evidence="13">
    <location>
        <begin position="1"/>
        <end position="68"/>
    </location>
</feature>
<dbReference type="GO" id="GO:0044233">
    <property type="term" value="C:mitochondria-associated endoplasmic reticulum membrane contact site"/>
    <property type="evidence" value="ECO:0007669"/>
    <property type="project" value="TreeGrafter"/>
</dbReference>
<evidence type="ECO:0000256" key="10">
    <source>
        <dbReference type="RuleBase" id="RU361202"/>
    </source>
</evidence>
<dbReference type="GO" id="GO:0005776">
    <property type="term" value="C:autophagosome"/>
    <property type="evidence" value="ECO:0007669"/>
    <property type="project" value="TreeGrafter"/>
</dbReference>
<dbReference type="GO" id="GO:0034727">
    <property type="term" value="P:piecemeal microautophagy of the nucleus"/>
    <property type="evidence" value="ECO:0007669"/>
    <property type="project" value="TreeGrafter"/>
</dbReference>